<protein>
    <submittedName>
        <fullName evidence="1">Uncharacterized protein</fullName>
    </submittedName>
</protein>
<name>A0A7I7XX59_9MYCO</name>
<evidence type="ECO:0000313" key="2">
    <source>
        <dbReference type="Proteomes" id="UP000466931"/>
    </source>
</evidence>
<gene>
    <name evidence="1" type="ORF">MCNF_22260</name>
</gene>
<accession>A0A7I7XX59</accession>
<dbReference type="Proteomes" id="UP000466931">
    <property type="component" value="Chromosome"/>
</dbReference>
<keyword evidence="2" id="KW-1185">Reference proteome</keyword>
<dbReference type="AlphaFoldDB" id="A0A7I7XX59"/>
<organism evidence="1 2">
    <name type="scientific">Mycolicibacterium confluentis</name>
    <dbReference type="NCBI Taxonomy" id="28047"/>
    <lineage>
        <taxon>Bacteria</taxon>
        <taxon>Bacillati</taxon>
        <taxon>Actinomycetota</taxon>
        <taxon>Actinomycetes</taxon>
        <taxon>Mycobacteriales</taxon>
        <taxon>Mycobacteriaceae</taxon>
        <taxon>Mycolicibacterium</taxon>
    </lineage>
</organism>
<evidence type="ECO:0000313" key="1">
    <source>
        <dbReference type="EMBL" id="BBZ33621.1"/>
    </source>
</evidence>
<reference evidence="1" key="2">
    <citation type="submission" date="2020-02" db="EMBL/GenBank/DDBJ databases">
        <authorList>
            <person name="Matsumoto Y."/>
            <person name="Motooka D."/>
            <person name="Nakamura S."/>
        </authorList>
    </citation>
    <scope>NUCLEOTIDE SEQUENCE</scope>
    <source>
        <strain evidence="1">JCM 13671</strain>
    </source>
</reference>
<sequence>MSSCSGAITAPPWDVDRLRTIAGRLGASAPQGADEVVYSNQKALWVCTRWGRIVEQRDFYEDTQRLIDLDRRLPSPSSRT</sequence>
<proteinExistence type="predicted"/>
<dbReference type="EMBL" id="AP022612">
    <property type="protein sequence ID" value="BBZ33621.1"/>
    <property type="molecule type" value="Genomic_DNA"/>
</dbReference>
<reference evidence="1" key="1">
    <citation type="journal article" date="2019" name="Emerg. Microbes Infect.">
        <title>Comprehensive subspecies identification of 175 nontuberculous mycobacteria species based on 7547 genomic profiles.</title>
        <authorList>
            <person name="Matsumoto Y."/>
            <person name="Kinjo T."/>
            <person name="Motooka D."/>
            <person name="Nabeya D."/>
            <person name="Jung N."/>
            <person name="Uechi K."/>
            <person name="Horii T."/>
            <person name="Iida T."/>
            <person name="Fujita J."/>
            <person name="Nakamura S."/>
        </authorList>
    </citation>
    <scope>NUCLEOTIDE SEQUENCE [LARGE SCALE GENOMIC DNA]</scope>
    <source>
        <strain evidence="1">JCM 13671</strain>
    </source>
</reference>